<evidence type="ECO:0000313" key="3">
    <source>
        <dbReference type="EMBL" id="GAA4340675.1"/>
    </source>
</evidence>
<protein>
    <recommendedName>
        <fullName evidence="2">Enolase N-terminal domain-containing protein</fullName>
    </recommendedName>
</protein>
<evidence type="ECO:0000256" key="1">
    <source>
        <dbReference type="ARBA" id="ARBA00022842"/>
    </source>
</evidence>
<dbReference type="InterPro" id="IPR000941">
    <property type="entry name" value="Enolase"/>
</dbReference>
<dbReference type="InterPro" id="IPR029017">
    <property type="entry name" value="Enolase-like_N"/>
</dbReference>
<feature type="domain" description="Enolase N-terminal" evidence="2">
    <location>
        <begin position="4"/>
        <end position="127"/>
    </location>
</feature>
<dbReference type="Pfam" id="PF03952">
    <property type="entry name" value="Enolase_N"/>
    <property type="match status" value="1"/>
</dbReference>
<dbReference type="SUPFAM" id="SSF54826">
    <property type="entry name" value="Enolase N-terminal domain-like"/>
    <property type="match status" value="1"/>
</dbReference>
<comment type="caution">
    <text evidence="3">The sequence shown here is derived from an EMBL/GenBank/DDBJ whole genome shotgun (WGS) entry which is preliminary data.</text>
</comment>
<keyword evidence="1" id="KW-0460">Magnesium</keyword>
<gene>
    <name evidence="3" type="ORF">GCM10023165_20840</name>
</gene>
<accession>A0ABP8HKP6</accession>
<evidence type="ECO:0000313" key="4">
    <source>
        <dbReference type="Proteomes" id="UP001500975"/>
    </source>
</evidence>
<sequence length="157" mass="16207">MTEIRQVRGFEILDSRGNPTVAAEVVLADGAKGFAASPSGASTGARGAIELRDGDPKRYLGKGVLRAVGHVNGELSKTLVGRDADDQGALDRLMIELDGTANKSRLGANAILAISLAAAKATAASKGKVSSSKRLLTAGMRLMGGWSLRAECGRCQL</sequence>
<name>A0ABP8HKP6_9BURK</name>
<dbReference type="SMART" id="SM01193">
    <property type="entry name" value="Enolase_N"/>
    <property type="match status" value="1"/>
</dbReference>
<dbReference type="PANTHER" id="PTHR11902:SF1">
    <property type="entry name" value="ENOLASE"/>
    <property type="match status" value="1"/>
</dbReference>
<dbReference type="PRINTS" id="PR00148">
    <property type="entry name" value="ENOLASE"/>
</dbReference>
<keyword evidence="4" id="KW-1185">Reference proteome</keyword>
<reference evidence="4" key="1">
    <citation type="journal article" date="2019" name="Int. J. Syst. Evol. Microbiol.">
        <title>The Global Catalogue of Microorganisms (GCM) 10K type strain sequencing project: providing services to taxonomists for standard genome sequencing and annotation.</title>
        <authorList>
            <consortium name="The Broad Institute Genomics Platform"/>
            <consortium name="The Broad Institute Genome Sequencing Center for Infectious Disease"/>
            <person name="Wu L."/>
            <person name="Ma J."/>
        </authorList>
    </citation>
    <scope>NUCLEOTIDE SEQUENCE [LARGE SCALE GENOMIC DNA]</scope>
    <source>
        <strain evidence="4">JCM 17804</strain>
    </source>
</reference>
<dbReference type="EMBL" id="BAABGJ010000017">
    <property type="protein sequence ID" value="GAA4340675.1"/>
    <property type="molecule type" value="Genomic_DNA"/>
</dbReference>
<dbReference type="Gene3D" id="3.30.390.10">
    <property type="entry name" value="Enolase-like, N-terminal domain"/>
    <property type="match status" value="1"/>
</dbReference>
<evidence type="ECO:0000259" key="2">
    <source>
        <dbReference type="SMART" id="SM01193"/>
    </source>
</evidence>
<dbReference type="InterPro" id="IPR020811">
    <property type="entry name" value="Enolase_N"/>
</dbReference>
<dbReference type="PANTHER" id="PTHR11902">
    <property type="entry name" value="ENOLASE"/>
    <property type="match status" value="1"/>
</dbReference>
<dbReference type="Proteomes" id="UP001500975">
    <property type="component" value="Unassembled WGS sequence"/>
</dbReference>
<organism evidence="3 4">
    <name type="scientific">Variovorax defluvii</name>
    <dbReference type="NCBI Taxonomy" id="913761"/>
    <lineage>
        <taxon>Bacteria</taxon>
        <taxon>Pseudomonadati</taxon>
        <taxon>Pseudomonadota</taxon>
        <taxon>Betaproteobacteria</taxon>
        <taxon>Burkholderiales</taxon>
        <taxon>Comamonadaceae</taxon>
        <taxon>Variovorax</taxon>
    </lineage>
</organism>
<proteinExistence type="predicted"/>